<evidence type="ECO:0000256" key="1">
    <source>
        <dbReference type="ARBA" id="ARBA00022714"/>
    </source>
</evidence>
<feature type="domain" description="Rieske" evidence="5">
    <location>
        <begin position="3"/>
        <end position="98"/>
    </location>
</feature>
<keyword evidence="3" id="KW-0408">Iron</keyword>
<dbReference type="InterPro" id="IPR017941">
    <property type="entry name" value="Rieske_2Fe-2S"/>
</dbReference>
<accession>A0ABR7YIN0</accession>
<name>A0ABR7YIN0_9SPHI</name>
<evidence type="ECO:0000313" key="6">
    <source>
        <dbReference type="EMBL" id="MBD1431154.1"/>
    </source>
</evidence>
<keyword evidence="4" id="KW-0411">Iron-sulfur</keyword>
<dbReference type="InterPro" id="IPR036922">
    <property type="entry name" value="Rieske_2Fe-2S_sf"/>
</dbReference>
<evidence type="ECO:0000256" key="3">
    <source>
        <dbReference type="ARBA" id="ARBA00023004"/>
    </source>
</evidence>
<sequence length="113" mass="13003">MKWHKIPSSAIRTKTPVQLLQLGGQKFCLIYHQGEWHATSYKCPHAGANLADGWCEEGKIICPFHRHSFNLIDDKGTKGQNNAIRINRLESRKDDLYVELPESMINKLLNLFK</sequence>
<organism evidence="6 7">
    <name type="scientific">Sphingobacterium litopenaei</name>
    <dbReference type="NCBI Taxonomy" id="2763500"/>
    <lineage>
        <taxon>Bacteria</taxon>
        <taxon>Pseudomonadati</taxon>
        <taxon>Bacteroidota</taxon>
        <taxon>Sphingobacteriia</taxon>
        <taxon>Sphingobacteriales</taxon>
        <taxon>Sphingobacteriaceae</taxon>
        <taxon>Sphingobacterium</taxon>
    </lineage>
</organism>
<gene>
    <name evidence="6" type="ORF">H8B04_16650</name>
</gene>
<dbReference type="SUPFAM" id="SSF50022">
    <property type="entry name" value="ISP domain"/>
    <property type="match status" value="1"/>
</dbReference>
<reference evidence="6 7" key="1">
    <citation type="submission" date="2020-08" db="EMBL/GenBank/DDBJ databases">
        <title>Sphingobacterium sp. DN04309 isolated from aquaculture water.</title>
        <authorList>
            <person name="Zhang M."/>
        </authorList>
    </citation>
    <scope>NUCLEOTIDE SEQUENCE [LARGE SCALE GENOMIC DNA]</scope>
    <source>
        <strain evidence="6 7">DN04309</strain>
    </source>
</reference>
<dbReference type="Proteomes" id="UP000651271">
    <property type="component" value="Unassembled WGS sequence"/>
</dbReference>
<dbReference type="EMBL" id="JACOIJ010000065">
    <property type="protein sequence ID" value="MBD1431154.1"/>
    <property type="molecule type" value="Genomic_DNA"/>
</dbReference>
<evidence type="ECO:0000256" key="2">
    <source>
        <dbReference type="ARBA" id="ARBA00022723"/>
    </source>
</evidence>
<comment type="caution">
    <text evidence="6">The sequence shown here is derived from an EMBL/GenBank/DDBJ whole genome shotgun (WGS) entry which is preliminary data.</text>
</comment>
<proteinExistence type="predicted"/>
<evidence type="ECO:0000256" key="4">
    <source>
        <dbReference type="ARBA" id="ARBA00023014"/>
    </source>
</evidence>
<keyword evidence="2" id="KW-0479">Metal-binding</keyword>
<evidence type="ECO:0000313" key="7">
    <source>
        <dbReference type="Proteomes" id="UP000651271"/>
    </source>
</evidence>
<evidence type="ECO:0000259" key="5">
    <source>
        <dbReference type="PROSITE" id="PS51296"/>
    </source>
</evidence>
<protein>
    <submittedName>
        <fullName evidence="6">Rieske 2Fe-2S domain-containing protein</fullName>
    </submittedName>
</protein>
<dbReference type="Gene3D" id="2.102.10.10">
    <property type="entry name" value="Rieske [2Fe-2S] iron-sulphur domain"/>
    <property type="match status" value="1"/>
</dbReference>
<dbReference type="Pfam" id="PF00355">
    <property type="entry name" value="Rieske"/>
    <property type="match status" value="1"/>
</dbReference>
<keyword evidence="1" id="KW-0001">2Fe-2S</keyword>
<keyword evidence="7" id="KW-1185">Reference proteome</keyword>
<dbReference type="PROSITE" id="PS51296">
    <property type="entry name" value="RIESKE"/>
    <property type="match status" value="1"/>
</dbReference>
<dbReference type="RefSeq" id="WP_165290793.1">
    <property type="nucleotide sequence ID" value="NZ_JACOIJ010000065.1"/>
</dbReference>